<protein>
    <recommendedName>
        <fullName evidence="4">Gliding motility-associated C-terminal domain-containing protein</fullName>
    </recommendedName>
</protein>
<feature type="chain" id="PRO_5006665626" description="Gliding motility-associated C-terminal domain-containing protein" evidence="1">
    <location>
        <begin position="31"/>
        <end position="175"/>
    </location>
</feature>
<keyword evidence="3" id="KW-1185">Reference proteome</keyword>
<evidence type="ECO:0008006" key="4">
    <source>
        <dbReference type="Google" id="ProtNLM"/>
    </source>
</evidence>
<dbReference type="EMBL" id="LMZQ01000005">
    <property type="protein sequence ID" value="KRT16476.1"/>
    <property type="molecule type" value="Genomic_DNA"/>
</dbReference>
<feature type="signal peptide" evidence="1">
    <location>
        <begin position="1"/>
        <end position="30"/>
    </location>
</feature>
<evidence type="ECO:0000256" key="1">
    <source>
        <dbReference type="SAM" id="SignalP"/>
    </source>
</evidence>
<proteinExistence type="predicted"/>
<dbReference type="STRING" id="687842.ASU31_09950"/>
<accession>A0A0T5VRH3</accession>
<comment type="caution">
    <text evidence="2">The sequence shown here is derived from an EMBL/GenBank/DDBJ whole genome shotgun (WGS) entry which is preliminary data.</text>
</comment>
<dbReference type="Proteomes" id="UP000051950">
    <property type="component" value="Unassembled WGS sequence"/>
</dbReference>
<reference evidence="2 3" key="1">
    <citation type="submission" date="2015-11" db="EMBL/GenBank/DDBJ databases">
        <title>Sequence of Pedobacter ginsenosidimutans.</title>
        <authorList>
            <person name="Carson E."/>
            <person name="Keyser V."/>
            <person name="Newman J."/>
            <person name="Miller J."/>
        </authorList>
    </citation>
    <scope>NUCLEOTIDE SEQUENCE [LARGE SCALE GENOMIC DNA]</scope>
    <source>
        <strain evidence="2 3">KACC 14530</strain>
    </source>
</reference>
<dbReference type="AlphaFoldDB" id="A0A0T5VRH3"/>
<organism evidence="2 3">
    <name type="scientific">Pedobacter ginsenosidimutans</name>
    <dbReference type="NCBI Taxonomy" id="687842"/>
    <lineage>
        <taxon>Bacteria</taxon>
        <taxon>Pseudomonadati</taxon>
        <taxon>Bacteroidota</taxon>
        <taxon>Sphingobacteriia</taxon>
        <taxon>Sphingobacteriales</taxon>
        <taxon>Sphingobacteriaceae</taxon>
        <taxon>Pedobacter</taxon>
    </lineage>
</organism>
<dbReference type="NCBIfam" id="TIGR04131">
    <property type="entry name" value="Bac_Flav_CTERM"/>
    <property type="match status" value="1"/>
</dbReference>
<evidence type="ECO:0000313" key="2">
    <source>
        <dbReference type="EMBL" id="KRT16476.1"/>
    </source>
</evidence>
<evidence type="ECO:0000313" key="3">
    <source>
        <dbReference type="Proteomes" id="UP000051950"/>
    </source>
</evidence>
<dbReference type="InterPro" id="IPR026341">
    <property type="entry name" value="T9SS_type_B"/>
</dbReference>
<sequence length="175" mass="19712">MDFFKLNTMRKISYLFVFLLLMFFATNATAQSLPYVVNSASGSGKINNQLYDFSIGEMALVQTFQSTNITLTQGFLQPFLTIQTTADVAIVNNILTPNGDGKNDFFVTKGLEKYPNNKLSIFDRGGRLIYTTLSYQNNWDGYLNGKPLTEDTYYYMLDLGGDGSIKGFISILYKK</sequence>
<keyword evidence="1" id="KW-0732">Signal</keyword>
<dbReference type="OrthoDB" id="9765926at2"/>
<gene>
    <name evidence="2" type="ORF">ASU31_09950</name>
</gene>
<dbReference type="Pfam" id="PF13585">
    <property type="entry name" value="CHU_C"/>
    <property type="match status" value="1"/>
</dbReference>
<name>A0A0T5VRH3_9SPHI</name>